<name>A0A8H6MF47_9AGAR</name>
<dbReference type="OrthoDB" id="3129837at2759"/>
<dbReference type="Proteomes" id="UP000521943">
    <property type="component" value="Unassembled WGS sequence"/>
</dbReference>
<feature type="region of interest" description="Disordered" evidence="1">
    <location>
        <begin position="182"/>
        <end position="336"/>
    </location>
</feature>
<keyword evidence="3" id="KW-1185">Reference proteome</keyword>
<evidence type="ECO:0000256" key="1">
    <source>
        <dbReference type="SAM" id="MobiDB-lite"/>
    </source>
</evidence>
<feature type="compositionally biased region" description="Low complexity" evidence="1">
    <location>
        <begin position="222"/>
        <end position="262"/>
    </location>
</feature>
<comment type="caution">
    <text evidence="2">The sequence shown here is derived from an EMBL/GenBank/DDBJ whole genome shotgun (WGS) entry which is preliminary data.</text>
</comment>
<evidence type="ECO:0000313" key="3">
    <source>
        <dbReference type="Proteomes" id="UP000521943"/>
    </source>
</evidence>
<accession>A0A8H6MF47</accession>
<organism evidence="2 3">
    <name type="scientific">Ephemerocybe angulata</name>
    <dbReference type="NCBI Taxonomy" id="980116"/>
    <lineage>
        <taxon>Eukaryota</taxon>
        <taxon>Fungi</taxon>
        <taxon>Dikarya</taxon>
        <taxon>Basidiomycota</taxon>
        <taxon>Agaricomycotina</taxon>
        <taxon>Agaricomycetes</taxon>
        <taxon>Agaricomycetidae</taxon>
        <taxon>Agaricales</taxon>
        <taxon>Agaricineae</taxon>
        <taxon>Psathyrellaceae</taxon>
        <taxon>Ephemerocybe</taxon>
    </lineage>
</organism>
<gene>
    <name evidence="2" type="ORF">DFP72DRAFT_1059623</name>
</gene>
<protein>
    <submittedName>
        <fullName evidence="2">Uncharacterized protein</fullName>
    </submittedName>
</protein>
<dbReference type="AlphaFoldDB" id="A0A8H6MF47"/>
<dbReference type="EMBL" id="JACGCI010000005">
    <property type="protein sequence ID" value="KAF6763534.1"/>
    <property type="molecule type" value="Genomic_DNA"/>
</dbReference>
<proteinExistence type="predicted"/>
<feature type="compositionally biased region" description="Low complexity" evidence="1">
    <location>
        <begin position="281"/>
        <end position="308"/>
    </location>
</feature>
<feature type="compositionally biased region" description="Polar residues" evidence="1">
    <location>
        <begin position="195"/>
        <end position="209"/>
    </location>
</feature>
<sequence length="458" mass="48725">MPSKYLFVGGGDLHFSASDQLGPGEVARIQKNGPPMPFILEYAEDEGDLLSEFAPYARILRSLDKTHHAVGAEALVKSAIGALESAVPALWKHRTEVFGLLEAKASGARKIIAMDFKSISHLLGKDRTVLYAFPSVAQAIVWTLAGGNENLEKWGIGEQWCASIHDHIAQDRKPDVIILSSDDEDDVTTGGCNGTGPNSSFHPTSSIPATASGKAVKRRRTGVAGSASAGASTPRRQRSTAAGSASAVKAGAGVTTSSRRAPTAPPPPSSAGSRQRSNVPSASASTARAQRATVPSASASTARAQRATVPLPTHRQESPSPAPSDHTPSAGYLINPDSMIGVKGSAPFAVLHQPSPPGPALNVKIVKVNDEDDVRRIQTSTTYLHTRLPEKVVFYLQCHGWYSQKIVTIIESAWTLKPAQDTFLSLLANAGMPVTQAWYLLERFIYIDDPAVKDEEED</sequence>
<evidence type="ECO:0000313" key="2">
    <source>
        <dbReference type="EMBL" id="KAF6763534.1"/>
    </source>
</evidence>
<reference evidence="2 3" key="1">
    <citation type="submission" date="2020-07" db="EMBL/GenBank/DDBJ databases">
        <title>Comparative genomics of pyrophilous fungi reveals a link between fire events and developmental genes.</title>
        <authorList>
            <consortium name="DOE Joint Genome Institute"/>
            <person name="Steindorff A.S."/>
            <person name="Carver A."/>
            <person name="Calhoun S."/>
            <person name="Stillman K."/>
            <person name="Liu H."/>
            <person name="Lipzen A."/>
            <person name="Pangilinan J."/>
            <person name="Labutti K."/>
            <person name="Bruns T.D."/>
            <person name="Grigoriev I.V."/>
        </authorList>
    </citation>
    <scope>NUCLEOTIDE SEQUENCE [LARGE SCALE GENOMIC DNA]</scope>
    <source>
        <strain evidence="2 3">CBS 144469</strain>
    </source>
</reference>